<comment type="catalytic activity">
    <reaction evidence="8">
        <text>3-dehydro-D-erythronate + ATP = 3-dehydro-4-O-phospho-D-erythronate + ADP + H(+)</text>
        <dbReference type="Rhea" id="RHEA:52556"/>
        <dbReference type="ChEBI" id="CHEBI:15378"/>
        <dbReference type="ChEBI" id="CHEBI:30616"/>
        <dbReference type="ChEBI" id="CHEBI:57958"/>
        <dbReference type="ChEBI" id="CHEBI:136593"/>
        <dbReference type="ChEBI" id="CHEBI:456216"/>
        <dbReference type="EC" id="2.7.1.217"/>
    </reaction>
</comment>
<evidence type="ECO:0000256" key="7">
    <source>
        <dbReference type="ARBA" id="ARBA00035898"/>
    </source>
</evidence>
<dbReference type="GO" id="GO:0016301">
    <property type="term" value="F:kinase activity"/>
    <property type="evidence" value="ECO:0007669"/>
    <property type="project" value="UniProtKB-KW"/>
</dbReference>
<evidence type="ECO:0000256" key="11">
    <source>
        <dbReference type="ARBA" id="ARBA00039461"/>
    </source>
</evidence>
<dbReference type="SUPFAM" id="SSF142764">
    <property type="entry name" value="YgbK-like"/>
    <property type="match status" value="1"/>
</dbReference>
<keyword evidence="16" id="KW-1185">Reference proteome</keyword>
<keyword evidence="6" id="KW-0119">Carbohydrate metabolism</keyword>
<dbReference type="InterPro" id="IPR050007">
    <property type="entry name" value="OtnK"/>
</dbReference>
<comment type="function">
    <text evidence="9">Catalyzes the ATP-dependent phosphorylation of 3-oxo-tetronate to 3-oxo-tetronate 4-phosphate.</text>
</comment>
<keyword evidence="3" id="KW-0547">Nucleotide-binding</keyword>
<proteinExistence type="inferred from homology"/>
<feature type="domain" description="Four-carbon acid sugar kinase N-terminal" evidence="13">
    <location>
        <begin position="8"/>
        <end position="234"/>
    </location>
</feature>
<dbReference type="EC" id="2.7.1.217" evidence="10"/>
<name>A0ABY4YRF4_9MICO</name>
<evidence type="ECO:0000313" key="16">
    <source>
        <dbReference type="Proteomes" id="UP001056455"/>
    </source>
</evidence>
<evidence type="ECO:0000256" key="3">
    <source>
        <dbReference type="ARBA" id="ARBA00022741"/>
    </source>
</evidence>
<dbReference type="InterPro" id="IPR042213">
    <property type="entry name" value="NBD_C_sf"/>
</dbReference>
<evidence type="ECO:0000259" key="13">
    <source>
        <dbReference type="Pfam" id="PF07005"/>
    </source>
</evidence>
<feature type="domain" description="Four-carbon acid sugar kinase nucleotide binding" evidence="14">
    <location>
        <begin position="253"/>
        <end position="413"/>
    </location>
</feature>
<evidence type="ECO:0000256" key="12">
    <source>
        <dbReference type="ARBA" id="ARBA00041377"/>
    </source>
</evidence>
<comment type="catalytic activity">
    <reaction evidence="7">
        <text>3-dehydro-L-erythronate + ATP = 3-dehydro-4-O-phospho-L-erythronate + ADP + H(+)</text>
        <dbReference type="Rhea" id="RHEA:52552"/>
        <dbReference type="ChEBI" id="CHEBI:15378"/>
        <dbReference type="ChEBI" id="CHEBI:30616"/>
        <dbReference type="ChEBI" id="CHEBI:136592"/>
        <dbReference type="ChEBI" id="CHEBI:136670"/>
        <dbReference type="ChEBI" id="CHEBI:456216"/>
        <dbReference type="EC" id="2.7.1.217"/>
    </reaction>
</comment>
<dbReference type="Gene3D" id="3.40.980.20">
    <property type="entry name" value="Four-carbon acid sugar kinase, nucleotide binding domain"/>
    <property type="match status" value="1"/>
</dbReference>
<dbReference type="EMBL" id="CP099489">
    <property type="protein sequence ID" value="USQ79174.1"/>
    <property type="molecule type" value="Genomic_DNA"/>
</dbReference>
<evidence type="ECO:0000256" key="9">
    <source>
        <dbReference type="ARBA" id="ARBA00037335"/>
    </source>
</evidence>
<evidence type="ECO:0000256" key="5">
    <source>
        <dbReference type="ARBA" id="ARBA00022840"/>
    </source>
</evidence>
<dbReference type="InterPro" id="IPR031475">
    <property type="entry name" value="NBD_C"/>
</dbReference>
<accession>A0ABY4YRF4</accession>
<evidence type="ECO:0000313" key="15">
    <source>
        <dbReference type="EMBL" id="USQ79174.1"/>
    </source>
</evidence>
<evidence type="ECO:0000256" key="1">
    <source>
        <dbReference type="ARBA" id="ARBA00005715"/>
    </source>
</evidence>
<dbReference type="Proteomes" id="UP001056455">
    <property type="component" value="Chromosome"/>
</dbReference>
<dbReference type="RefSeq" id="WP_252592089.1">
    <property type="nucleotide sequence ID" value="NZ_CP099489.1"/>
</dbReference>
<dbReference type="Gene3D" id="3.40.50.10840">
    <property type="entry name" value="Putative sugar-binding, N-terminal domain"/>
    <property type="match status" value="1"/>
</dbReference>
<evidence type="ECO:0000256" key="8">
    <source>
        <dbReference type="ARBA" id="ARBA00036346"/>
    </source>
</evidence>
<evidence type="ECO:0000256" key="2">
    <source>
        <dbReference type="ARBA" id="ARBA00022679"/>
    </source>
</evidence>
<evidence type="ECO:0000256" key="4">
    <source>
        <dbReference type="ARBA" id="ARBA00022777"/>
    </source>
</evidence>
<keyword evidence="4 15" id="KW-0418">Kinase</keyword>
<evidence type="ECO:0000259" key="14">
    <source>
        <dbReference type="Pfam" id="PF17042"/>
    </source>
</evidence>
<dbReference type="InterPro" id="IPR010737">
    <property type="entry name" value="4-carb_acid_sugar_kinase_N"/>
</dbReference>
<evidence type="ECO:0000256" key="10">
    <source>
        <dbReference type="ARBA" id="ARBA00039095"/>
    </source>
</evidence>
<dbReference type="InterPro" id="IPR037051">
    <property type="entry name" value="4-carb_acid_sugar_kinase_N_sf"/>
</dbReference>
<organism evidence="15 16">
    <name type="scientific">Ornithinimicrobium faecis</name>
    <dbReference type="NCBI Taxonomy" id="2934158"/>
    <lineage>
        <taxon>Bacteria</taxon>
        <taxon>Bacillati</taxon>
        <taxon>Actinomycetota</taxon>
        <taxon>Actinomycetes</taxon>
        <taxon>Micrococcales</taxon>
        <taxon>Ornithinimicrobiaceae</taxon>
        <taxon>Ornithinimicrobium</taxon>
    </lineage>
</organism>
<keyword evidence="2" id="KW-0808">Transferase</keyword>
<sequence length="421" mass="44603">MSAHVRRGAVADDFTGATDLAGNWTARGLRTSVLLGLPDDASAEDLTEDDAVVVALKTRSASTDLALDQSVRAGRFLREWGAEQLYDKYCSTFDSTPEGNIGPVADALLELTGASRAVVVPSFPDNGRTVYQGHLFVGDEPLHESPMKDHPLNPMWDSSVPRLLTPQTQHQVGLVPLQVVHQGPDAVRAALAEHEQDGRRLIVVDAVTNEDLAVISTATQDEPLVTGGSGLALGLPARDREPRVLSRVPGRRVVLSGSASRATQQQVASARKVLPHAQLDVAAYTENPEAEVSRLLDLTQVAWQSDPDRAVLIYSVGAPDDVTAARALGDDVSQRIETAFASLATALSSAGASEFIVAGGETSGAVLESLGVRRLEVGQQLSPGVSWLAGTTADGRRHNFVLKSGNFGTEDLFVAGWEGLT</sequence>
<reference evidence="15" key="1">
    <citation type="submission" date="2022-06" db="EMBL/GenBank/DDBJ databases">
        <title>Ornithinimicrobium HY1793.</title>
        <authorList>
            <person name="Huang Y."/>
        </authorList>
    </citation>
    <scope>NUCLEOTIDE SEQUENCE</scope>
    <source>
        <strain evidence="15">HY1793</strain>
    </source>
</reference>
<protein>
    <recommendedName>
        <fullName evidence="11">3-oxo-tetronate kinase</fullName>
        <ecNumber evidence="10">2.7.1.217</ecNumber>
    </recommendedName>
    <alternativeName>
        <fullName evidence="12">3-dehydrotetronate 4-kinase</fullName>
    </alternativeName>
</protein>
<dbReference type="Pfam" id="PF07005">
    <property type="entry name" value="SBD_N"/>
    <property type="match status" value="1"/>
</dbReference>
<gene>
    <name evidence="15" type="ORF">NF556_16355</name>
</gene>
<keyword evidence="5" id="KW-0067">ATP-binding</keyword>
<dbReference type="Pfam" id="PF17042">
    <property type="entry name" value="NBD_C"/>
    <property type="match status" value="1"/>
</dbReference>
<evidence type="ECO:0000256" key="6">
    <source>
        <dbReference type="ARBA" id="ARBA00023277"/>
    </source>
</evidence>
<comment type="similarity">
    <text evidence="1">Belongs to the four-carbon acid sugar kinase family.</text>
</comment>
<dbReference type="NCBIfam" id="NF043035">
    <property type="entry name" value="OxoTetrKin"/>
    <property type="match status" value="1"/>
</dbReference>